<evidence type="ECO:0000256" key="1">
    <source>
        <dbReference type="ARBA" id="ARBA00000971"/>
    </source>
</evidence>
<gene>
    <name evidence="12" type="ORF">MTR65_14105</name>
</gene>
<keyword evidence="5 9" id="KW-0697">Rotamase</keyword>
<name>A0ABT0AF53_9SPHN</name>
<feature type="domain" description="PPIase FKBP-type" evidence="11">
    <location>
        <begin position="7"/>
        <end position="101"/>
    </location>
</feature>
<comment type="subcellular location">
    <subcellularLocation>
        <location evidence="2">Cytoplasm</location>
    </subcellularLocation>
</comment>
<evidence type="ECO:0000256" key="4">
    <source>
        <dbReference type="ARBA" id="ARBA00022490"/>
    </source>
</evidence>
<dbReference type="EMBL" id="JALHAT010000026">
    <property type="protein sequence ID" value="MCJ1961824.1"/>
    <property type="molecule type" value="Genomic_DNA"/>
</dbReference>
<evidence type="ECO:0000256" key="2">
    <source>
        <dbReference type="ARBA" id="ARBA00004496"/>
    </source>
</evidence>
<dbReference type="InterPro" id="IPR048261">
    <property type="entry name" value="SlpA/SlyD-like_ins_sf"/>
</dbReference>
<dbReference type="GO" id="GO:0003755">
    <property type="term" value="F:peptidyl-prolyl cis-trans isomerase activity"/>
    <property type="evidence" value="ECO:0007669"/>
    <property type="project" value="UniProtKB-EC"/>
</dbReference>
<dbReference type="PROSITE" id="PS50059">
    <property type="entry name" value="FKBP_PPIASE"/>
    <property type="match status" value="1"/>
</dbReference>
<evidence type="ECO:0000259" key="11">
    <source>
        <dbReference type="PROSITE" id="PS50059"/>
    </source>
</evidence>
<dbReference type="SUPFAM" id="SSF54534">
    <property type="entry name" value="FKBP-like"/>
    <property type="match status" value="1"/>
</dbReference>
<keyword evidence="13" id="KW-1185">Reference proteome</keyword>
<dbReference type="InterPro" id="IPR001179">
    <property type="entry name" value="PPIase_FKBP_dom"/>
</dbReference>
<dbReference type="InterPro" id="IPR046357">
    <property type="entry name" value="PPIase_dom_sf"/>
</dbReference>
<dbReference type="Pfam" id="PF00254">
    <property type="entry name" value="FKBP_C"/>
    <property type="match status" value="1"/>
</dbReference>
<sequence length="145" mass="15222">MQSAKSGDTVLINFEVRTDAGQVVGSTQQEGPQTVTIGGSEIFPQVEAALIGMEVGSEQSVTIAAADAFGPRREEMIVEIPRSNLPAEPEPQIGMELAARQQDGSTVNLVITEIGEEAVKVDGNHPLAGEDLHFGLTLVEIKAAA</sequence>
<comment type="catalytic activity">
    <reaction evidence="1 9 10">
        <text>[protein]-peptidylproline (omega=180) = [protein]-peptidylproline (omega=0)</text>
        <dbReference type="Rhea" id="RHEA:16237"/>
        <dbReference type="Rhea" id="RHEA-COMP:10747"/>
        <dbReference type="Rhea" id="RHEA-COMP:10748"/>
        <dbReference type="ChEBI" id="CHEBI:83833"/>
        <dbReference type="ChEBI" id="CHEBI:83834"/>
        <dbReference type="EC" id="5.2.1.8"/>
    </reaction>
</comment>
<comment type="caution">
    <text evidence="12">The sequence shown here is derived from an EMBL/GenBank/DDBJ whole genome shotgun (WGS) entry which is preliminary data.</text>
</comment>
<evidence type="ECO:0000256" key="5">
    <source>
        <dbReference type="ARBA" id="ARBA00023110"/>
    </source>
</evidence>
<proteinExistence type="inferred from homology"/>
<evidence type="ECO:0000313" key="13">
    <source>
        <dbReference type="Proteomes" id="UP001162802"/>
    </source>
</evidence>
<keyword evidence="4" id="KW-0963">Cytoplasm</keyword>
<comment type="similarity">
    <text evidence="3 10">Belongs to the FKBP-type PPIase family.</text>
</comment>
<organism evidence="12 13">
    <name type="scientific">Novosphingobium mangrovi</name>
    <name type="common">ex Hu et al. 2023</name>
    <dbReference type="NCBI Taxonomy" id="2930094"/>
    <lineage>
        <taxon>Bacteria</taxon>
        <taxon>Pseudomonadati</taxon>
        <taxon>Pseudomonadota</taxon>
        <taxon>Alphaproteobacteria</taxon>
        <taxon>Sphingomonadales</taxon>
        <taxon>Sphingomonadaceae</taxon>
        <taxon>Novosphingobium</taxon>
    </lineage>
</organism>
<comment type="function">
    <text evidence="8">Also involved in hydrogenase metallocenter assembly, probably by participating in the nickel insertion step. This function in hydrogenase biosynthesis requires chaperone activity and the presence of the metal-binding domain, but not PPIase activity.</text>
</comment>
<dbReference type="PANTHER" id="PTHR47861:SF3">
    <property type="entry name" value="FKBP-TYPE PEPTIDYL-PROLYL CIS-TRANS ISOMERASE SLYD"/>
    <property type="match status" value="1"/>
</dbReference>
<dbReference type="Proteomes" id="UP001162802">
    <property type="component" value="Unassembled WGS sequence"/>
</dbReference>
<keyword evidence="6" id="KW-0143">Chaperone</keyword>
<keyword evidence="7 9" id="KW-0413">Isomerase</keyword>
<evidence type="ECO:0000313" key="12">
    <source>
        <dbReference type="EMBL" id="MCJ1961824.1"/>
    </source>
</evidence>
<reference evidence="12" key="1">
    <citation type="submission" date="2022-03" db="EMBL/GenBank/DDBJ databases">
        <title>Identification of a novel bacterium isolated from mangrove sediments.</title>
        <authorList>
            <person name="Pan X."/>
        </authorList>
    </citation>
    <scope>NUCLEOTIDE SEQUENCE</scope>
    <source>
        <strain evidence="12">B2637</strain>
    </source>
</reference>
<dbReference type="Gene3D" id="2.40.10.330">
    <property type="match status" value="1"/>
</dbReference>
<evidence type="ECO:0000256" key="8">
    <source>
        <dbReference type="ARBA" id="ARBA00037071"/>
    </source>
</evidence>
<evidence type="ECO:0000256" key="3">
    <source>
        <dbReference type="ARBA" id="ARBA00006577"/>
    </source>
</evidence>
<evidence type="ECO:0000256" key="7">
    <source>
        <dbReference type="ARBA" id="ARBA00023235"/>
    </source>
</evidence>
<dbReference type="PANTHER" id="PTHR47861">
    <property type="entry name" value="FKBP-TYPE PEPTIDYL-PROLYL CIS-TRANS ISOMERASE SLYD"/>
    <property type="match status" value="1"/>
</dbReference>
<dbReference type="Gene3D" id="3.10.50.40">
    <property type="match status" value="1"/>
</dbReference>
<evidence type="ECO:0000256" key="6">
    <source>
        <dbReference type="ARBA" id="ARBA00023186"/>
    </source>
</evidence>
<dbReference type="RefSeq" id="WP_039392589.1">
    <property type="nucleotide sequence ID" value="NZ_JALHAT010000026.1"/>
</dbReference>
<protein>
    <recommendedName>
        <fullName evidence="10">Peptidyl-prolyl cis-trans isomerase</fullName>
        <ecNumber evidence="10">5.2.1.8</ecNumber>
    </recommendedName>
</protein>
<evidence type="ECO:0000256" key="10">
    <source>
        <dbReference type="RuleBase" id="RU003915"/>
    </source>
</evidence>
<accession>A0ABT0AF53</accession>
<dbReference type="EC" id="5.2.1.8" evidence="10"/>
<evidence type="ECO:0000256" key="9">
    <source>
        <dbReference type="PROSITE-ProRule" id="PRU00277"/>
    </source>
</evidence>